<keyword evidence="16" id="KW-1185">Reference proteome</keyword>
<dbReference type="UniPathway" id="UPA00047">
    <property type="reaction ID" value="UER00055"/>
</dbReference>
<dbReference type="InterPro" id="IPR012000">
    <property type="entry name" value="Thiamin_PyroP_enz_cen_dom"/>
</dbReference>
<dbReference type="SUPFAM" id="SSF52467">
    <property type="entry name" value="DHS-like NAD/FAD-binding domain"/>
    <property type="match status" value="1"/>
</dbReference>
<dbReference type="Pfam" id="PF02776">
    <property type="entry name" value="TPP_enzyme_N"/>
    <property type="match status" value="1"/>
</dbReference>
<protein>
    <recommendedName>
        <fullName evidence="4">acetolactate synthase</fullName>
        <ecNumber evidence="4">2.2.1.6</ecNumber>
    </recommendedName>
</protein>
<dbReference type="CDD" id="cd07035">
    <property type="entry name" value="TPP_PYR_POX_like"/>
    <property type="match status" value="1"/>
</dbReference>
<dbReference type="SUPFAM" id="SSF52518">
    <property type="entry name" value="Thiamin diphosphate-binding fold (THDP-binding)"/>
    <property type="match status" value="2"/>
</dbReference>
<evidence type="ECO:0000256" key="9">
    <source>
        <dbReference type="ARBA" id="ARBA00048670"/>
    </source>
</evidence>
<dbReference type="PANTHER" id="PTHR18968">
    <property type="entry name" value="THIAMINE PYROPHOSPHATE ENZYMES"/>
    <property type="match status" value="1"/>
</dbReference>
<evidence type="ECO:0000259" key="13">
    <source>
        <dbReference type="Pfam" id="PF02775"/>
    </source>
</evidence>
<dbReference type="InterPro" id="IPR029061">
    <property type="entry name" value="THDP-binding"/>
</dbReference>
<dbReference type="GO" id="GO:0009099">
    <property type="term" value="P:L-valine biosynthetic process"/>
    <property type="evidence" value="ECO:0007669"/>
    <property type="project" value="UniProtKB-UniPathway"/>
</dbReference>
<dbReference type="GO" id="GO:0000287">
    <property type="term" value="F:magnesium ion binding"/>
    <property type="evidence" value="ECO:0007669"/>
    <property type="project" value="InterPro"/>
</dbReference>
<comment type="pathway">
    <text evidence="1">Amino-acid biosynthesis; L-isoleucine biosynthesis; L-isoleucine from 2-oxobutanoate: step 1/4.</text>
</comment>
<dbReference type="Gene3D" id="3.40.50.1220">
    <property type="entry name" value="TPP-binding domain"/>
    <property type="match status" value="1"/>
</dbReference>
<dbReference type="InterPro" id="IPR012001">
    <property type="entry name" value="Thiamin_PyroP_enz_TPP-bd_dom"/>
</dbReference>
<keyword evidence="7 10" id="KW-0786">Thiamine pyrophosphate</keyword>
<organism evidence="15 16">
    <name type="scientific">Gordonia desulfuricans</name>
    <dbReference type="NCBI Taxonomy" id="89051"/>
    <lineage>
        <taxon>Bacteria</taxon>
        <taxon>Bacillati</taxon>
        <taxon>Actinomycetota</taxon>
        <taxon>Actinomycetes</taxon>
        <taxon>Mycobacteriales</taxon>
        <taxon>Gordoniaceae</taxon>
        <taxon>Gordonia</taxon>
    </lineage>
</organism>
<evidence type="ECO:0000313" key="15">
    <source>
        <dbReference type="EMBL" id="NDK90528.1"/>
    </source>
</evidence>
<feature type="compositionally biased region" description="Low complexity" evidence="11">
    <location>
        <begin position="350"/>
        <end position="367"/>
    </location>
</feature>
<keyword evidence="6" id="KW-0274">FAD</keyword>
<feature type="domain" description="Thiamine pyrophosphate enzyme N-terminal TPP-binding" evidence="14">
    <location>
        <begin position="3"/>
        <end position="114"/>
    </location>
</feature>
<evidence type="ECO:0000256" key="1">
    <source>
        <dbReference type="ARBA" id="ARBA00004974"/>
    </source>
</evidence>
<evidence type="ECO:0000256" key="3">
    <source>
        <dbReference type="ARBA" id="ARBA00007812"/>
    </source>
</evidence>
<keyword evidence="8" id="KW-0100">Branched-chain amino acid biosynthesis</keyword>
<feature type="domain" description="Thiamine pyrophosphate enzyme central" evidence="12">
    <location>
        <begin position="203"/>
        <end position="295"/>
    </location>
</feature>
<dbReference type="AlphaFoldDB" id="A0A7K3LQN4"/>
<evidence type="ECO:0000256" key="11">
    <source>
        <dbReference type="SAM" id="MobiDB-lite"/>
    </source>
</evidence>
<dbReference type="GO" id="GO:0030976">
    <property type="term" value="F:thiamine pyrophosphate binding"/>
    <property type="evidence" value="ECO:0007669"/>
    <property type="project" value="InterPro"/>
</dbReference>
<comment type="catalytic activity">
    <reaction evidence="9">
        <text>2 pyruvate + H(+) = (2S)-2-acetolactate + CO2</text>
        <dbReference type="Rhea" id="RHEA:25249"/>
        <dbReference type="ChEBI" id="CHEBI:15361"/>
        <dbReference type="ChEBI" id="CHEBI:15378"/>
        <dbReference type="ChEBI" id="CHEBI:16526"/>
        <dbReference type="ChEBI" id="CHEBI:58476"/>
        <dbReference type="EC" id="2.2.1.6"/>
    </reaction>
</comment>
<dbReference type="GO" id="GO:0009097">
    <property type="term" value="P:isoleucine biosynthetic process"/>
    <property type="evidence" value="ECO:0007669"/>
    <property type="project" value="UniProtKB-UniPathway"/>
</dbReference>
<dbReference type="CDD" id="cd00568">
    <property type="entry name" value="TPP_enzymes"/>
    <property type="match status" value="1"/>
</dbReference>
<dbReference type="Proteomes" id="UP000466307">
    <property type="component" value="Unassembled WGS sequence"/>
</dbReference>
<gene>
    <name evidence="15" type="ORF">GYA93_13200</name>
</gene>
<dbReference type="InterPro" id="IPR045229">
    <property type="entry name" value="TPP_enz"/>
</dbReference>
<keyword evidence="8" id="KW-0028">Amino-acid biosynthesis</keyword>
<evidence type="ECO:0000256" key="7">
    <source>
        <dbReference type="ARBA" id="ARBA00023052"/>
    </source>
</evidence>
<evidence type="ECO:0000256" key="2">
    <source>
        <dbReference type="ARBA" id="ARBA00005025"/>
    </source>
</evidence>
<dbReference type="GO" id="GO:0005948">
    <property type="term" value="C:acetolactate synthase complex"/>
    <property type="evidence" value="ECO:0007669"/>
    <property type="project" value="TreeGrafter"/>
</dbReference>
<dbReference type="EMBL" id="JAADZU010000040">
    <property type="protein sequence ID" value="NDK90528.1"/>
    <property type="molecule type" value="Genomic_DNA"/>
</dbReference>
<feature type="domain" description="Thiamine pyrophosphate enzyme TPP-binding" evidence="13">
    <location>
        <begin position="407"/>
        <end position="570"/>
    </location>
</feature>
<evidence type="ECO:0000256" key="4">
    <source>
        <dbReference type="ARBA" id="ARBA00013145"/>
    </source>
</evidence>
<evidence type="ECO:0000256" key="8">
    <source>
        <dbReference type="ARBA" id="ARBA00023304"/>
    </source>
</evidence>
<evidence type="ECO:0000313" key="16">
    <source>
        <dbReference type="Proteomes" id="UP000466307"/>
    </source>
</evidence>
<dbReference type="PANTHER" id="PTHR18968:SF167">
    <property type="entry name" value="ACETOLACTATE SYNTHASE LARGE SUBUNIT ILVB2-RELATED"/>
    <property type="match status" value="1"/>
</dbReference>
<evidence type="ECO:0000259" key="12">
    <source>
        <dbReference type="Pfam" id="PF00205"/>
    </source>
</evidence>
<evidence type="ECO:0000256" key="10">
    <source>
        <dbReference type="RuleBase" id="RU362132"/>
    </source>
</evidence>
<dbReference type="GO" id="GO:0050660">
    <property type="term" value="F:flavin adenine dinucleotide binding"/>
    <property type="evidence" value="ECO:0007669"/>
    <property type="project" value="TreeGrafter"/>
</dbReference>
<dbReference type="InterPro" id="IPR029035">
    <property type="entry name" value="DHS-like_NAD/FAD-binding_dom"/>
</dbReference>
<sequence length="585" mass="60585">MTRLADHLMARLAASGVTTIFGVHGANSEDLFDAAALEHRLRVVVAKHEFGAGAMADGLVRITDTPAVVVTTSGGGAMNVVAALAESYDSRVPVLALVGTAPRPGVGRGAFQDMASFPDTPDIARVLSGVVGAVRVVDDPTRIDDAYDEVSAVLRSGLPAALVLPKDVQAAMLPTESPSGDTPPPATPHARLRHSEIDSLADDLARAVTDGARICVWTGEEASRARPLAELAGLLTVLDAAHVVSPGGRDLATDRTAGVTGVMGHPSAHRAVEEAEVCLAIGCRLSATDRAGLDAALRDTVITHVGRYAPRLPGVDRTIGVDDLRTALDTLVRAVRERIPPAPVRSGAISSHTTTSDGTSSDTTPSHVTRYPLEYLPTPATGPGPSMRTVVEHIGAVLPSGTTVFADAGNTGASAVHHLPFGDGRFVVALGMGGMGYAIAAGIGAAIGTDTRERSTDPAARERDRRLPRTVIIAGDGAFLMHGFEIHTAVEYGAPVTLVVLNNNAHGMCLVRENLYFPGTPTVNRFGEADIAAGLDAMFATMSVRRAGDAAAVRAAAAELFAEPGPNCLVVDTPAHEIPPFAPFL</sequence>
<accession>A0A7K3LQN4</accession>
<dbReference type="Pfam" id="PF02775">
    <property type="entry name" value="TPP_enzyme_C"/>
    <property type="match status" value="1"/>
</dbReference>
<dbReference type="GO" id="GO:0003984">
    <property type="term" value="F:acetolactate synthase activity"/>
    <property type="evidence" value="ECO:0007669"/>
    <property type="project" value="UniProtKB-EC"/>
</dbReference>
<dbReference type="Gene3D" id="3.40.50.970">
    <property type="match status" value="2"/>
</dbReference>
<name>A0A7K3LQN4_9ACTN</name>
<evidence type="ECO:0000259" key="14">
    <source>
        <dbReference type="Pfam" id="PF02776"/>
    </source>
</evidence>
<comment type="similarity">
    <text evidence="3 10">Belongs to the TPP enzyme family.</text>
</comment>
<dbReference type="EC" id="2.2.1.6" evidence="4"/>
<dbReference type="InterPro" id="IPR011766">
    <property type="entry name" value="TPP_enzyme_TPP-bd"/>
</dbReference>
<keyword evidence="5" id="KW-0285">Flavoprotein</keyword>
<dbReference type="Pfam" id="PF00205">
    <property type="entry name" value="TPP_enzyme_M"/>
    <property type="match status" value="1"/>
</dbReference>
<dbReference type="UniPathway" id="UPA00049">
    <property type="reaction ID" value="UER00059"/>
</dbReference>
<proteinExistence type="inferred from homology"/>
<feature type="region of interest" description="Disordered" evidence="11">
    <location>
        <begin position="342"/>
        <end position="384"/>
    </location>
</feature>
<evidence type="ECO:0000256" key="6">
    <source>
        <dbReference type="ARBA" id="ARBA00022827"/>
    </source>
</evidence>
<reference evidence="15 16" key="1">
    <citation type="submission" date="2020-01" db="EMBL/GenBank/DDBJ databases">
        <title>Investigation of new actinobacteria for the biodesulphurisation of diesel fuel.</title>
        <authorList>
            <person name="Athi Narayanan S.M."/>
        </authorList>
    </citation>
    <scope>NUCLEOTIDE SEQUENCE [LARGE SCALE GENOMIC DNA]</scope>
    <source>
        <strain evidence="15 16">213E</strain>
    </source>
</reference>
<comment type="pathway">
    <text evidence="2">Amino-acid biosynthesis; L-valine biosynthesis; L-valine from pyruvate: step 1/4.</text>
</comment>
<comment type="caution">
    <text evidence="15">The sequence shown here is derived from an EMBL/GenBank/DDBJ whole genome shotgun (WGS) entry which is preliminary data.</text>
</comment>
<evidence type="ECO:0000256" key="5">
    <source>
        <dbReference type="ARBA" id="ARBA00022630"/>
    </source>
</evidence>